<dbReference type="Proteomes" id="UP000268162">
    <property type="component" value="Unassembled WGS sequence"/>
</dbReference>
<keyword evidence="3" id="KW-1185">Reference proteome</keyword>
<feature type="region of interest" description="Disordered" evidence="1">
    <location>
        <begin position="165"/>
        <end position="186"/>
    </location>
</feature>
<organism evidence="2 3">
    <name type="scientific">Dimargaris cristalligena</name>
    <dbReference type="NCBI Taxonomy" id="215637"/>
    <lineage>
        <taxon>Eukaryota</taxon>
        <taxon>Fungi</taxon>
        <taxon>Fungi incertae sedis</taxon>
        <taxon>Zoopagomycota</taxon>
        <taxon>Kickxellomycotina</taxon>
        <taxon>Dimargaritomycetes</taxon>
        <taxon>Dimargaritales</taxon>
        <taxon>Dimargaritaceae</taxon>
        <taxon>Dimargaris</taxon>
    </lineage>
</organism>
<evidence type="ECO:0000313" key="2">
    <source>
        <dbReference type="EMBL" id="RKP35390.1"/>
    </source>
</evidence>
<protein>
    <submittedName>
        <fullName evidence="2">Uncharacterized protein</fullName>
    </submittedName>
</protein>
<name>A0A4P9ZSF0_9FUNG</name>
<dbReference type="EMBL" id="ML002882">
    <property type="protein sequence ID" value="RKP35390.1"/>
    <property type="molecule type" value="Genomic_DNA"/>
</dbReference>
<sequence length="186" mass="20787">MHSMAVLSGAHFPTEIASQLKPSVRGIILSVLKEIKFNNDYIPTLLVHGEYTEIPRCPEGSVAILLHYGSDGLYMCNLLMAGTREFENANAFVRDIFLLESGSNTRIDVFLVAPLAATPEFKRWAREDLTSIIARQGLRYDNKHMNVQAWDRPNAYSPAVLHRSPNGQVATRRGPQVREATLPARV</sequence>
<dbReference type="AlphaFoldDB" id="A0A4P9ZSF0"/>
<evidence type="ECO:0000256" key="1">
    <source>
        <dbReference type="SAM" id="MobiDB-lite"/>
    </source>
</evidence>
<reference evidence="3" key="1">
    <citation type="journal article" date="2018" name="Nat. Microbiol.">
        <title>Leveraging single-cell genomics to expand the fungal tree of life.</title>
        <authorList>
            <person name="Ahrendt S.R."/>
            <person name="Quandt C.A."/>
            <person name="Ciobanu D."/>
            <person name="Clum A."/>
            <person name="Salamov A."/>
            <person name="Andreopoulos B."/>
            <person name="Cheng J.F."/>
            <person name="Woyke T."/>
            <person name="Pelin A."/>
            <person name="Henrissat B."/>
            <person name="Reynolds N.K."/>
            <person name="Benny G.L."/>
            <person name="Smith M.E."/>
            <person name="James T.Y."/>
            <person name="Grigoriev I.V."/>
        </authorList>
    </citation>
    <scope>NUCLEOTIDE SEQUENCE [LARGE SCALE GENOMIC DNA]</scope>
    <source>
        <strain evidence="3">RSA 468</strain>
    </source>
</reference>
<proteinExistence type="predicted"/>
<evidence type="ECO:0000313" key="3">
    <source>
        <dbReference type="Proteomes" id="UP000268162"/>
    </source>
</evidence>
<accession>A0A4P9ZSF0</accession>
<gene>
    <name evidence="2" type="ORF">BJ085DRAFT_31083</name>
</gene>